<protein>
    <submittedName>
        <fullName evidence="2">Uncharacterized protein</fullName>
    </submittedName>
</protein>
<evidence type="ECO:0000313" key="3">
    <source>
        <dbReference type="Proteomes" id="UP000075683"/>
    </source>
</evidence>
<gene>
    <name evidence="2" type="ORF">B4135_4051</name>
</gene>
<dbReference type="STRING" id="301148.B4135_4051"/>
<sequence length="80" mass="8854">MAKKRRIPRRPSGEAKHVPIRPRPVSGTIVFKPASGKKAGRDGTWMEPPIILEPGGGNRVRISPANFSRPVLLKTPDHRK</sequence>
<dbReference type="AlphaFoldDB" id="A0A150L7W6"/>
<organism evidence="2 3">
    <name type="scientific">Caldibacillus debilis</name>
    <dbReference type="NCBI Taxonomy" id="301148"/>
    <lineage>
        <taxon>Bacteria</taxon>
        <taxon>Bacillati</taxon>
        <taxon>Bacillota</taxon>
        <taxon>Bacilli</taxon>
        <taxon>Bacillales</taxon>
        <taxon>Bacillaceae</taxon>
        <taxon>Caldibacillus</taxon>
    </lineage>
</organism>
<evidence type="ECO:0000256" key="1">
    <source>
        <dbReference type="SAM" id="MobiDB-lite"/>
    </source>
</evidence>
<proteinExistence type="predicted"/>
<name>A0A150L7W6_9BACI</name>
<feature type="region of interest" description="Disordered" evidence="1">
    <location>
        <begin position="1"/>
        <end position="63"/>
    </location>
</feature>
<accession>A0A150L7W6</accession>
<dbReference type="EMBL" id="LQYT01000140">
    <property type="protein sequence ID" value="KYD08340.1"/>
    <property type="molecule type" value="Genomic_DNA"/>
</dbReference>
<dbReference type="Proteomes" id="UP000075683">
    <property type="component" value="Unassembled WGS sequence"/>
</dbReference>
<reference evidence="2 3" key="1">
    <citation type="submission" date="2016-01" db="EMBL/GenBank/DDBJ databases">
        <title>Draft Genome Sequences of Seven Thermophilic Sporeformers Isolated from Foods.</title>
        <authorList>
            <person name="Berendsen E.M."/>
            <person name="Wells-Bennik M.H."/>
            <person name="Krawcyk A.O."/>
            <person name="De Jong A."/>
            <person name="Holsappel S."/>
            <person name="Eijlander R.T."/>
            <person name="Kuipers O.P."/>
        </authorList>
    </citation>
    <scope>NUCLEOTIDE SEQUENCE [LARGE SCALE GENOMIC DNA]</scope>
    <source>
        <strain evidence="2 3">B4135</strain>
    </source>
</reference>
<evidence type="ECO:0000313" key="2">
    <source>
        <dbReference type="EMBL" id="KYD08340.1"/>
    </source>
</evidence>
<comment type="caution">
    <text evidence="2">The sequence shown here is derived from an EMBL/GenBank/DDBJ whole genome shotgun (WGS) entry which is preliminary data.</text>
</comment>